<dbReference type="SUPFAM" id="SSF52540">
    <property type="entry name" value="P-loop containing nucleoside triphosphate hydrolases"/>
    <property type="match status" value="1"/>
</dbReference>
<evidence type="ECO:0000256" key="1">
    <source>
        <dbReference type="ARBA" id="ARBA00005771"/>
    </source>
</evidence>
<accession>A0A1Q3AX16</accession>
<proteinExistence type="inferred from homology"/>
<evidence type="ECO:0000313" key="6">
    <source>
        <dbReference type="Proteomes" id="UP000187406"/>
    </source>
</evidence>
<dbReference type="Gene3D" id="3.40.50.300">
    <property type="entry name" value="P-loop containing nucleotide triphosphate hydrolases"/>
    <property type="match status" value="2"/>
</dbReference>
<dbReference type="GO" id="GO:0008146">
    <property type="term" value="F:sulfotransferase activity"/>
    <property type="evidence" value="ECO:0007669"/>
    <property type="project" value="InterPro"/>
</dbReference>
<organism evidence="5 6">
    <name type="scientific">Cephalotus follicularis</name>
    <name type="common">Albany pitcher plant</name>
    <dbReference type="NCBI Taxonomy" id="3775"/>
    <lineage>
        <taxon>Eukaryota</taxon>
        <taxon>Viridiplantae</taxon>
        <taxon>Streptophyta</taxon>
        <taxon>Embryophyta</taxon>
        <taxon>Tracheophyta</taxon>
        <taxon>Spermatophyta</taxon>
        <taxon>Magnoliopsida</taxon>
        <taxon>eudicotyledons</taxon>
        <taxon>Gunneridae</taxon>
        <taxon>Pentapetalae</taxon>
        <taxon>rosids</taxon>
        <taxon>fabids</taxon>
        <taxon>Oxalidales</taxon>
        <taxon>Cephalotaceae</taxon>
        <taxon>Cephalotus</taxon>
    </lineage>
</organism>
<comment type="caution">
    <text evidence="5">The sequence shown here is derived from an EMBL/GenBank/DDBJ whole genome shotgun (WGS) entry which is preliminary data.</text>
</comment>
<dbReference type="PANTHER" id="PTHR11783">
    <property type="entry name" value="SULFOTRANSFERASE SULT"/>
    <property type="match status" value="1"/>
</dbReference>
<feature type="non-terminal residue" evidence="5">
    <location>
        <position position="1"/>
    </location>
</feature>
<feature type="domain" description="Sulfotransferase" evidence="4">
    <location>
        <begin position="5"/>
        <end position="114"/>
    </location>
</feature>
<evidence type="ECO:0000259" key="4">
    <source>
        <dbReference type="Pfam" id="PF00685"/>
    </source>
</evidence>
<dbReference type="Proteomes" id="UP000187406">
    <property type="component" value="Unassembled WGS sequence"/>
</dbReference>
<comment type="similarity">
    <text evidence="1 3">Belongs to the sulfotransferase 1 family.</text>
</comment>
<dbReference type="EMBL" id="BDDD01000135">
    <property type="protein sequence ID" value="GAV60103.1"/>
    <property type="molecule type" value="Genomic_DNA"/>
</dbReference>
<evidence type="ECO:0000313" key="5">
    <source>
        <dbReference type="EMBL" id="GAV60103.1"/>
    </source>
</evidence>
<dbReference type="InterPro" id="IPR027417">
    <property type="entry name" value="P-loop_NTPase"/>
</dbReference>
<sequence>LQALPSDVILASFPKTGTTWLKSLRYSIINRSSRESLLENHPHLLIPTLEIQLYGPQLYGPRAQSTDTFSTTNSSTGILATHLPHQILAETLNSSDCRIVCVTKNPKDTLVSFILKLPYSSFYIKGEVGAHKNYLNLEMIEHIDRVVRVKFHGSGFLYGI</sequence>
<dbReference type="Pfam" id="PF00685">
    <property type="entry name" value="Sulfotransfer_1"/>
    <property type="match status" value="1"/>
</dbReference>
<gene>
    <name evidence="5" type="ORF">CFOL_v3_03634</name>
</gene>
<dbReference type="InParanoid" id="A0A1Q3AX16"/>
<dbReference type="AlphaFoldDB" id="A0A1Q3AX16"/>
<evidence type="ECO:0000256" key="3">
    <source>
        <dbReference type="RuleBase" id="RU361155"/>
    </source>
</evidence>
<name>A0A1Q3AX16_CEPFO</name>
<keyword evidence="2 3" id="KW-0808">Transferase</keyword>
<reference evidence="6" key="1">
    <citation type="submission" date="2016-04" db="EMBL/GenBank/DDBJ databases">
        <title>Cephalotus genome sequencing.</title>
        <authorList>
            <person name="Fukushima K."/>
            <person name="Hasebe M."/>
            <person name="Fang X."/>
        </authorList>
    </citation>
    <scope>NUCLEOTIDE SEQUENCE [LARGE SCALE GENOMIC DNA]</scope>
    <source>
        <strain evidence="6">cv. St1</strain>
    </source>
</reference>
<keyword evidence="6" id="KW-1185">Reference proteome</keyword>
<dbReference type="InterPro" id="IPR000863">
    <property type="entry name" value="Sulfotransferase_dom"/>
</dbReference>
<dbReference type="EC" id="2.8.2.-" evidence="3"/>
<evidence type="ECO:0000256" key="2">
    <source>
        <dbReference type="ARBA" id="ARBA00022679"/>
    </source>
</evidence>
<dbReference type="OrthoDB" id="987709at2759"/>
<protein>
    <recommendedName>
        <fullName evidence="3">Sulfotransferase</fullName>
        <ecNumber evidence="3">2.8.2.-</ecNumber>
    </recommendedName>
</protein>